<reference evidence="1" key="1">
    <citation type="journal article" date="2020" name="New Phytol.">
        <title>Comparative genomics reveals dynamic genome evolution in host specialist ectomycorrhizal fungi.</title>
        <authorList>
            <person name="Lofgren L.A."/>
            <person name="Nguyen N.H."/>
            <person name="Vilgalys R."/>
            <person name="Ruytinx J."/>
            <person name="Liao H.L."/>
            <person name="Branco S."/>
            <person name="Kuo A."/>
            <person name="LaButti K."/>
            <person name="Lipzen A."/>
            <person name="Andreopoulos W."/>
            <person name="Pangilinan J."/>
            <person name="Riley R."/>
            <person name="Hundley H."/>
            <person name="Na H."/>
            <person name="Barry K."/>
            <person name="Grigoriev I.V."/>
            <person name="Stajich J.E."/>
            <person name="Kennedy P.G."/>
        </authorList>
    </citation>
    <scope>NUCLEOTIDE SEQUENCE</scope>
    <source>
        <strain evidence="1">FC203</strain>
    </source>
</reference>
<sequence length="189" mass="21559">MTNPCPRRQYEWEAEVVRYINYISDKTRTWSTKALARPCLDSKVPILSPCFLPPSYLHARKQNQSEPAINPEILYLKALCAIHLFYYPEVVKCPQCNGTDNVQWDGWTGTGPRNVHGLMVDEAVICMQLRCENCKNDATRKEHEHEHSDLDNGCSIKTDLKGYCFATTNPDFWGSWPHRSIPGGLLSSV</sequence>
<keyword evidence="2" id="KW-1185">Reference proteome</keyword>
<dbReference type="GeneID" id="64669245"/>
<organism evidence="1 2">
    <name type="scientific">Suillus fuscotomentosus</name>
    <dbReference type="NCBI Taxonomy" id="1912939"/>
    <lineage>
        <taxon>Eukaryota</taxon>
        <taxon>Fungi</taxon>
        <taxon>Dikarya</taxon>
        <taxon>Basidiomycota</taxon>
        <taxon>Agaricomycotina</taxon>
        <taxon>Agaricomycetes</taxon>
        <taxon>Agaricomycetidae</taxon>
        <taxon>Boletales</taxon>
        <taxon>Suillineae</taxon>
        <taxon>Suillaceae</taxon>
        <taxon>Suillus</taxon>
    </lineage>
</organism>
<evidence type="ECO:0000313" key="2">
    <source>
        <dbReference type="Proteomes" id="UP001195769"/>
    </source>
</evidence>
<dbReference type="Proteomes" id="UP001195769">
    <property type="component" value="Unassembled WGS sequence"/>
</dbReference>
<dbReference type="EMBL" id="JABBWK010000021">
    <property type="protein sequence ID" value="KAG1901603.1"/>
    <property type="molecule type" value="Genomic_DNA"/>
</dbReference>
<comment type="caution">
    <text evidence="1">The sequence shown here is derived from an EMBL/GenBank/DDBJ whole genome shotgun (WGS) entry which is preliminary data.</text>
</comment>
<evidence type="ECO:0000313" key="1">
    <source>
        <dbReference type="EMBL" id="KAG1901603.1"/>
    </source>
</evidence>
<dbReference type="AlphaFoldDB" id="A0AAD4HM21"/>
<name>A0AAD4HM21_9AGAM</name>
<gene>
    <name evidence="1" type="ORF">F5891DRAFT_950345</name>
</gene>
<accession>A0AAD4HM21</accession>
<protein>
    <submittedName>
        <fullName evidence="1">Uncharacterized protein</fullName>
    </submittedName>
</protein>
<dbReference type="RefSeq" id="XP_041227178.1">
    <property type="nucleotide sequence ID" value="XM_041374947.1"/>
</dbReference>
<proteinExistence type="predicted"/>